<evidence type="ECO:0000256" key="2">
    <source>
        <dbReference type="ARBA" id="ARBA00022840"/>
    </source>
</evidence>
<feature type="compositionally biased region" description="Basic and acidic residues" evidence="3">
    <location>
        <begin position="667"/>
        <end position="676"/>
    </location>
</feature>
<feature type="compositionally biased region" description="Basic and acidic residues" evidence="3">
    <location>
        <begin position="683"/>
        <end position="699"/>
    </location>
</feature>
<feature type="region of interest" description="Disordered" evidence="3">
    <location>
        <begin position="629"/>
        <end position="699"/>
    </location>
</feature>
<proteinExistence type="predicted"/>
<evidence type="ECO:0000313" key="5">
    <source>
        <dbReference type="Proteomes" id="UP000192639"/>
    </source>
</evidence>
<dbReference type="GO" id="GO:0140662">
    <property type="term" value="F:ATP-dependent protein folding chaperone"/>
    <property type="evidence" value="ECO:0007669"/>
    <property type="project" value="InterPro"/>
</dbReference>
<dbReference type="AlphaFoldDB" id="A0A1Y1S7X2"/>
<keyword evidence="5" id="KW-1185">Reference proteome</keyword>
<keyword evidence="2" id="KW-0067">ATP-binding</keyword>
<gene>
    <name evidence="4" type="primary">HSP7F</name>
    <name evidence="4" type="ORF">ECANGB1_544</name>
</gene>
<reference evidence="4 5" key="1">
    <citation type="journal article" date="2017" name="Environ. Microbiol.">
        <title>Decay of the glycolytic pathway and adaptation to intranuclear parasitism within Enterocytozoonidae microsporidia.</title>
        <authorList>
            <person name="Wiredu Boakye D."/>
            <person name="Jaroenlak P."/>
            <person name="Prachumwat A."/>
            <person name="Williams T.A."/>
            <person name="Bateman K.S."/>
            <person name="Itsathitphaisarn O."/>
            <person name="Sritunyalucksana K."/>
            <person name="Paszkiewicz K.H."/>
            <person name="Moore K.A."/>
            <person name="Stentiford G.D."/>
            <person name="Williams B.A."/>
        </authorList>
    </citation>
    <scope>NUCLEOTIDE SEQUENCE [LARGE SCALE GENOMIC DNA]</scope>
    <source>
        <strain evidence="4 5">GB1</strain>
    </source>
</reference>
<dbReference type="VEuPathDB" id="MicrosporidiaDB:ECANGB1_544"/>
<dbReference type="InterPro" id="IPR013126">
    <property type="entry name" value="Hsp_70_fam"/>
</dbReference>
<organism evidence="4 5">
    <name type="scientific">Enterospora canceri</name>
    <dbReference type="NCBI Taxonomy" id="1081671"/>
    <lineage>
        <taxon>Eukaryota</taxon>
        <taxon>Fungi</taxon>
        <taxon>Fungi incertae sedis</taxon>
        <taxon>Microsporidia</taxon>
        <taxon>Enterocytozoonidae</taxon>
        <taxon>Enterospora</taxon>
    </lineage>
</organism>
<dbReference type="Gene3D" id="3.90.640.10">
    <property type="entry name" value="Actin, Chain A, domain 4"/>
    <property type="match status" value="1"/>
</dbReference>
<dbReference type="GO" id="GO:0005524">
    <property type="term" value="F:ATP binding"/>
    <property type="evidence" value="ECO:0007669"/>
    <property type="project" value="UniProtKB-KW"/>
</dbReference>
<dbReference type="PANTHER" id="PTHR45639">
    <property type="entry name" value="HSC70CB, ISOFORM G-RELATED"/>
    <property type="match status" value="1"/>
</dbReference>
<dbReference type="Gene3D" id="3.30.420.40">
    <property type="match status" value="2"/>
</dbReference>
<protein>
    <submittedName>
        <fullName evidence="4">HSP7F</fullName>
    </submittedName>
</protein>
<name>A0A1Y1S7X2_9MICR</name>
<keyword evidence="1" id="KW-0547">Nucleotide-binding</keyword>
<evidence type="ECO:0000256" key="3">
    <source>
        <dbReference type="SAM" id="MobiDB-lite"/>
    </source>
</evidence>
<sequence length="699" mass="80294">MHKIGIDIGNTKTVIYSSKQNGTVVTDEYDKREIATVLELTKPKRSYGKGCSSDGNESILVRFRSFMSQILTEEGRLHLYMFLEQLHRILELEGGYKGVALTIPEYFGSQEKGILLSLTRASNLRVVSFVTQLTAVASYAGLLTKTVPDNFMLMDFGSHKSTIGIFAKKDGRVTPLARFYCKRGATDFDEAIYRMVVEKYNLSNSKVIKERIFQQTEKIKKAFNNFSEISVTILDDTYQNIQITVSREELYERVKIVIEEIAHFVSSTMKDTAYDGHIEIVGKNSQNKFIKDITKNFTCYTTLHTSEAAAHGACLYLAVNSNLEMKYKVDEIIGREITAKIGEESFIVFRSNDLINKKRKIKVQKSGEFVVELHEDGILFGTITVKNTEELAETEAVSIEVVFDEFCLFKVNSAKIVDINQSTESIEKVRDGQKVLEFVFDTFTLDTLETNMIVQKEQEFATIEENYKKAGEIRNETEQVLDNLAGYLESKFSNLATSEDVDKINALVDEYFSLDITRDYEIEKKRAEEYYGKLGFIREKLEEREKDIAEAMTKIENEMKDFIGKNKKDSDVMIPMHKLATEIKKFKENMALKLNNLGGFDHIFASEAREKFEEAKKEVEQLIVKKREREEKRKNEEIKRKEEERKREEAKKRKEEEKPEGEDTEPENTKAESDAKESDEDQPEKKGSETDQSSKEPVI</sequence>
<evidence type="ECO:0000313" key="4">
    <source>
        <dbReference type="EMBL" id="ORD94545.1"/>
    </source>
</evidence>
<feature type="compositionally biased region" description="Basic and acidic residues" evidence="3">
    <location>
        <begin position="629"/>
        <end position="657"/>
    </location>
</feature>
<accession>A0A1Y1S7X2</accession>
<dbReference type="EMBL" id="LWDP01000016">
    <property type="protein sequence ID" value="ORD94545.1"/>
    <property type="molecule type" value="Genomic_DNA"/>
</dbReference>
<evidence type="ECO:0000256" key="1">
    <source>
        <dbReference type="ARBA" id="ARBA00022741"/>
    </source>
</evidence>
<dbReference type="OrthoDB" id="434160at2759"/>
<dbReference type="Proteomes" id="UP000192639">
    <property type="component" value="Unassembled WGS sequence"/>
</dbReference>
<comment type="caution">
    <text evidence="4">The sequence shown here is derived from an EMBL/GenBank/DDBJ whole genome shotgun (WGS) entry which is preliminary data.</text>
</comment>
<dbReference type="InterPro" id="IPR043129">
    <property type="entry name" value="ATPase_NBD"/>
</dbReference>
<dbReference type="SUPFAM" id="SSF53067">
    <property type="entry name" value="Actin-like ATPase domain"/>
    <property type="match status" value="2"/>
</dbReference>